<evidence type="ECO:0000313" key="4">
    <source>
        <dbReference type="Proteomes" id="UP001295684"/>
    </source>
</evidence>
<name>A0AAD1X8B1_EUPCR</name>
<feature type="compositionally biased region" description="Polar residues" evidence="2">
    <location>
        <begin position="1276"/>
        <end position="1287"/>
    </location>
</feature>
<dbReference type="PANTHER" id="PTHR45589:SF1">
    <property type="entry name" value="WD REPEAT DOMAIN 62, ISOFORM G"/>
    <property type="match status" value="1"/>
</dbReference>
<proteinExistence type="predicted"/>
<feature type="compositionally biased region" description="Basic and acidic residues" evidence="2">
    <location>
        <begin position="1111"/>
        <end position="1134"/>
    </location>
</feature>
<comment type="caution">
    <text evidence="3">The sequence shown here is derived from an EMBL/GenBank/DDBJ whole genome shotgun (WGS) entry which is preliminary data.</text>
</comment>
<evidence type="ECO:0000313" key="3">
    <source>
        <dbReference type="EMBL" id="CAI2364619.1"/>
    </source>
</evidence>
<evidence type="ECO:0008006" key="5">
    <source>
        <dbReference type="Google" id="ProtNLM"/>
    </source>
</evidence>
<feature type="region of interest" description="Disordered" evidence="2">
    <location>
        <begin position="1081"/>
        <end position="1287"/>
    </location>
</feature>
<protein>
    <recommendedName>
        <fullName evidence="5">WD repeat-containing protein 62</fullName>
    </recommendedName>
</protein>
<dbReference type="Proteomes" id="UP001295684">
    <property type="component" value="Unassembled WGS sequence"/>
</dbReference>
<dbReference type="InterPro" id="IPR015943">
    <property type="entry name" value="WD40/YVTN_repeat-like_dom_sf"/>
</dbReference>
<evidence type="ECO:0000256" key="1">
    <source>
        <dbReference type="PROSITE-ProRule" id="PRU00221"/>
    </source>
</evidence>
<feature type="region of interest" description="Disordered" evidence="2">
    <location>
        <begin position="931"/>
        <end position="981"/>
    </location>
</feature>
<gene>
    <name evidence="3" type="ORF">ECRASSUSDP1_LOCUS5964</name>
</gene>
<feature type="repeat" description="WD" evidence="1">
    <location>
        <begin position="387"/>
        <end position="423"/>
    </location>
</feature>
<feature type="compositionally biased region" description="Basic and acidic residues" evidence="2">
    <location>
        <begin position="947"/>
        <end position="957"/>
    </location>
</feature>
<feature type="compositionally biased region" description="Polar residues" evidence="2">
    <location>
        <begin position="931"/>
        <end position="945"/>
    </location>
</feature>
<feature type="compositionally biased region" description="Basic and acidic residues" evidence="2">
    <location>
        <begin position="1253"/>
        <end position="1272"/>
    </location>
</feature>
<feature type="compositionally biased region" description="Basic and acidic residues" evidence="2">
    <location>
        <begin position="971"/>
        <end position="981"/>
    </location>
</feature>
<dbReference type="SMART" id="SM00320">
    <property type="entry name" value="WD40"/>
    <property type="match status" value="9"/>
</dbReference>
<feature type="compositionally biased region" description="Basic and acidic residues" evidence="2">
    <location>
        <begin position="1228"/>
        <end position="1239"/>
    </location>
</feature>
<dbReference type="Gene3D" id="2.130.10.10">
    <property type="entry name" value="YVTN repeat-like/Quinoprotein amine dehydrogenase"/>
    <property type="match status" value="4"/>
</dbReference>
<keyword evidence="1" id="KW-0853">WD repeat</keyword>
<reference evidence="3" key="1">
    <citation type="submission" date="2023-07" db="EMBL/GenBank/DDBJ databases">
        <authorList>
            <consortium name="AG Swart"/>
            <person name="Singh M."/>
            <person name="Singh A."/>
            <person name="Seah K."/>
            <person name="Emmerich C."/>
        </authorList>
    </citation>
    <scope>NUCLEOTIDE SEQUENCE</scope>
    <source>
        <strain evidence="3">DP1</strain>
    </source>
</reference>
<feature type="region of interest" description="Disordered" evidence="2">
    <location>
        <begin position="1018"/>
        <end position="1050"/>
    </location>
</feature>
<feature type="compositionally biased region" description="Polar residues" evidence="2">
    <location>
        <begin position="1240"/>
        <end position="1252"/>
    </location>
</feature>
<dbReference type="SUPFAM" id="SSF117289">
    <property type="entry name" value="Nucleoporin domain"/>
    <property type="match status" value="1"/>
</dbReference>
<dbReference type="InterPro" id="IPR001680">
    <property type="entry name" value="WD40_rpt"/>
</dbReference>
<dbReference type="InterPro" id="IPR052779">
    <property type="entry name" value="WDR62"/>
</dbReference>
<feature type="compositionally biased region" description="Basic and acidic residues" evidence="2">
    <location>
        <begin position="1179"/>
        <end position="1191"/>
    </location>
</feature>
<sequence length="1388" mass="156988">MRGKARKGQISADSIDPEWKTQFSGCRKLVHELPLTLERVIGMGIYSNHSLSINHETGQVVYPTGSVLCLMDKSKDTKNMSFLFNESNKTFRCVKFSNDGMMLAAGEGVTKQPEICVWQFNEVSEDYEPYCRLKGHKLCIESVHFSPDGRYLVSLGNKNDKGLFVWDLSTKKNITCNKLTKWVKDLAFSEDSSYFITCGSSHFKFWHFDEEGEPIKTLVTDTQGEQEHYAMENQAVDLTKVDSKDFVGVVCKDLNTYTLSSKGKLYVFNPNRKIEKWMDIKTSLAFGLSLNGDRLICNCANGIIRIFQTETLTHLQTLPKPPCLGGANHVIGAKKEKQESQKKHLYGDCIAAEFDEMNEKIIAVYSDGMTLIWDVNSTEKPKVMRSFISHKSAITDLDILPTSTSEITKFATCSSDKTVRLWNFYDYSDRNLRDSVRRNIYCKELEQIIYLADDFSHFQLKEVDEDEKTDMIGDSQDETDKLKCVKASPDGAHIACGDGEGNIKVFDVQTSQMISDRKCHDQEVTSLDYSPFLDDDDDYILASASRDRMIHVYKSGHEYDAVNSLEGHSSSIHDINFAFDKDEVDPSKRLKLLSCGADKTIIYRGVEGASSITNYHKQVIKNNKFTSMHVSGSKVVVGLDKLTAVYDISTYNKLYEKKPELMKSTGQLNYTQVLLDRSGTFLVSSCSDKTFTVQDTLVGTLVTRASFGEQVTSIQLTVDNKHLITTSVEGSIYFWRLNEQITKCINQRLNILELKVPSLHEPAEPSLRMPPLVVKKKAPRHNLHKKQESDDWDESCGKLPFAGKNPGEILLQMNRERKAQQEEAKTPKELTESQFVRHEQAKEVSDMVGNIANDICNMFETSNQESIRNNAKAASPSKEVEVSYKKAQDSEMLPVETGYIPDWAQTNIEALGDKAKEGGHQLDNAESCLTLTPNESADPKNSTGKFCQDHSSEEKGSESASNRKKWKQSKRSAEKDKKEVLHEVKQELKVEDYDDLIDEVPEKVELHDSSSNEIENILMKESNENKPPLRSKKQWDKSKPNAVKKAMEGDQGANDYYEAMKLLRQGSITLEDLPENFKDKLDTISQTPKPNTHLPVPQMESGFAEASFGQKSEKLQRIRQMNEKEEIRVEKMDSPQDQSQNDLNDVSDIRIPQETENSASKMPLKSRIPGIKRSPPKFDSSKDKKTRSFIEEHDELEDAPIPHSLDDEKSLGEGPPLNKFTSHQFLEVNKRPVKQKDDYSMNNNDNISQQPRVKSEAGYDKEEFSQKEESVHMDGNNAQDTKSETHNYPQMESVGDTELYKLHNDSTFPQEADEMTNAAVNTTLKMELEKINESLMKIVTVAGRKDSKGVKILPEVSDGMNQSFNLLLTAMASLKHQSSNGFEANVKF</sequence>
<dbReference type="PANTHER" id="PTHR45589">
    <property type="entry name" value="WD REPEAT DOMAIN 62, ISOFORM G"/>
    <property type="match status" value="1"/>
</dbReference>
<dbReference type="PROSITE" id="PS50082">
    <property type="entry name" value="WD_REPEATS_2"/>
    <property type="match status" value="1"/>
</dbReference>
<feature type="compositionally biased region" description="Polar residues" evidence="2">
    <location>
        <begin position="1135"/>
        <end position="1144"/>
    </location>
</feature>
<organism evidence="3 4">
    <name type="scientific">Euplotes crassus</name>
    <dbReference type="NCBI Taxonomy" id="5936"/>
    <lineage>
        <taxon>Eukaryota</taxon>
        <taxon>Sar</taxon>
        <taxon>Alveolata</taxon>
        <taxon>Ciliophora</taxon>
        <taxon>Intramacronucleata</taxon>
        <taxon>Spirotrichea</taxon>
        <taxon>Hypotrichia</taxon>
        <taxon>Euplotida</taxon>
        <taxon>Euplotidae</taxon>
        <taxon>Moneuplotes</taxon>
    </lineage>
</organism>
<dbReference type="EMBL" id="CAMPGE010005779">
    <property type="protein sequence ID" value="CAI2364619.1"/>
    <property type="molecule type" value="Genomic_DNA"/>
</dbReference>
<dbReference type="InterPro" id="IPR011047">
    <property type="entry name" value="Quinoprotein_ADH-like_sf"/>
</dbReference>
<keyword evidence="4" id="KW-1185">Reference proteome</keyword>
<dbReference type="SUPFAM" id="SSF50998">
    <property type="entry name" value="Quinoprotein alcohol dehydrogenase-like"/>
    <property type="match status" value="1"/>
</dbReference>
<accession>A0AAD1X8B1</accession>
<dbReference type="Pfam" id="PF00400">
    <property type="entry name" value="WD40"/>
    <property type="match status" value="5"/>
</dbReference>
<evidence type="ECO:0000256" key="2">
    <source>
        <dbReference type="SAM" id="MobiDB-lite"/>
    </source>
</evidence>